<dbReference type="SUPFAM" id="SSF47384">
    <property type="entry name" value="Homodimeric domain of signal transducing histidine kinase"/>
    <property type="match status" value="1"/>
</dbReference>
<dbReference type="SMART" id="SM00388">
    <property type="entry name" value="HisKA"/>
    <property type="match status" value="1"/>
</dbReference>
<dbReference type="InterPro" id="IPR003594">
    <property type="entry name" value="HATPase_dom"/>
</dbReference>
<name>A0ABU6HET8_9RHOB</name>
<dbReference type="InterPro" id="IPR003661">
    <property type="entry name" value="HisK_dim/P_dom"/>
</dbReference>
<dbReference type="Gene3D" id="1.10.287.130">
    <property type="match status" value="1"/>
</dbReference>
<evidence type="ECO:0000256" key="7">
    <source>
        <dbReference type="ARBA" id="ARBA00022840"/>
    </source>
</evidence>
<dbReference type="SMART" id="SM00387">
    <property type="entry name" value="HATPase_c"/>
    <property type="match status" value="1"/>
</dbReference>
<proteinExistence type="predicted"/>
<evidence type="ECO:0000256" key="8">
    <source>
        <dbReference type="ARBA" id="ARBA00023012"/>
    </source>
</evidence>
<dbReference type="SUPFAM" id="SSF55874">
    <property type="entry name" value="ATPase domain of HSP90 chaperone/DNA topoisomerase II/histidine kinase"/>
    <property type="match status" value="1"/>
</dbReference>
<dbReference type="InterPro" id="IPR005467">
    <property type="entry name" value="His_kinase_dom"/>
</dbReference>
<dbReference type="InterPro" id="IPR036890">
    <property type="entry name" value="HATPase_C_sf"/>
</dbReference>
<dbReference type="InterPro" id="IPR004358">
    <property type="entry name" value="Sig_transdc_His_kin-like_C"/>
</dbReference>
<evidence type="ECO:0000256" key="5">
    <source>
        <dbReference type="ARBA" id="ARBA00022741"/>
    </source>
</evidence>
<keyword evidence="7 10" id="KW-0067">ATP-binding</keyword>
<feature type="domain" description="Histidine kinase" evidence="9">
    <location>
        <begin position="136"/>
        <end position="354"/>
    </location>
</feature>
<keyword evidence="8" id="KW-0902">Two-component regulatory system</keyword>
<dbReference type="CDD" id="cd00082">
    <property type="entry name" value="HisKA"/>
    <property type="match status" value="1"/>
</dbReference>
<keyword evidence="6" id="KW-0418">Kinase</keyword>
<keyword evidence="4" id="KW-0808">Transferase</keyword>
<keyword evidence="11" id="KW-1185">Reference proteome</keyword>
<dbReference type="RefSeq" id="WP_326296637.1">
    <property type="nucleotide sequence ID" value="NZ_JAYLLH010000007.1"/>
</dbReference>
<evidence type="ECO:0000256" key="2">
    <source>
        <dbReference type="ARBA" id="ARBA00012438"/>
    </source>
</evidence>
<reference evidence="10 11" key="1">
    <citation type="submission" date="2024-01" db="EMBL/GenBank/DDBJ databases">
        <title>Mesobacterium rodlantinim sp. nov., isolated from shallow sea hydrothermal systems off Kueishantao Island.</title>
        <authorList>
            <person name="Su Z."/>
            <person name="Tang K."/>
        </authorList>
    </citation>
    <scope>NUCLEOTIDE SEQUENCE [LARGE SCALE GENOMIC DNA]</scope>
    <source>
        <strain evidence="10 11">TK19101</strain>
    </source>
</reference>
<dbReference type="EC" id="2.7.13.3" evidence="2"/>
<evidence type="ECO:0000259" key="9">
    <source>
        <dbReference type="PROSITE" id="PS50109"/>
    </source>
</evidence>
<keyword evidence="5" id="KW-0547">Nucleotide-binding</keyword>
<dbReference type="Gene3D" id="3.30.450.20">
    <property type="entry name" value="PAS domain"/>
    <property type="match status" value="1"/>
</dbReference>
<dbReference type="PRINTS" id="PR00344">
    <property type="entry name" value="BCTRLSENSOR"/>
</dbReference>
<evidence type="ECO:0000313" key="11">
    <source>
        <dbReference type="Proteomes" id="UP001348149"/>
    </source>
</evidence>
<keyword evidence="3" id="KW-0597">Phosphoprotein</keyword>
<sequence length="361" mass="39346">MNTETDLQLWSSLPIPGILIDAEERIADLNSAAEGFLNNSAKWLTGQPIWDRLAVDAPLEESLARAREFSTPLFVNDVDVGTGSRPPLVCNLSFAPLAGSPGWMIMLISPRELAGRMTLSHSVKSAAKSAIGMAEMLAHEIKNPLAGITGAAQLLSMNLSKEDLELTDLIVAESRRIVKLLEQVEQFGNLSAPERKSVNIHDVLDRARRSTSLGVGAHMKYIEDYDPSLPMAFGDPDQLLQVVLNLLKNAAEASDPKEGGTIRLHTFYDHSFRMRRTDGSTQKLPLQVEIIDDGPGLPEHIKGDIFDPFVSGKENGTGLGLALVSKIISDHDGWISVDSVPGRTVFRISLPRAPKITEETD</sequence>
<comment type="catalytic activity">
    <reaction evidence="1">
        <text>ATP + protein L-histidine = ADP + protein N-phospho-L-histidine.</text>
        <dbReference type="EC" id="2.7.13.3"/>
    </reaction>
</comment>
<evidence type="ECO:0000256" key="3">
    <source>
        <dbReference type="ARBA" id="ARBA00022553"/>
    </source>
</evidence>
<comment type="caution">
    <text evidence="10">The sequence shown here is derived from an EMBL/GenBank/DDBJ whole genome shotgun (WGS) entry which is preliminary data.</text>
</comment>
<dbReference type="EMBL" id="JAYLLH010000007">
    <property type="protein sequence ID" value="MEC3860984.1"/>
    <property type="molecule type" value="Genomic_DNA"/>
</dbReference>
<dbReference type="Gene3D" id="3.30.565.10">
    <property type="entry name" value="Histidine kinase-like ATPase, C-terminal domain"/>
    <property type="match status" value="1"/>
</dbReference>
<dbReference type="InterPro" id="IPR036097">
    <property type="entry name" value="HisK_dim/P_sf"/>
</dbReference>
<evidence type="ECO:0000256" key="1">
    <source>
        <dbReference type="ARBA" id="ARBA00000085"/>
    </source>
</evidence>
<organism evidence="10 11">
    <name type="scientific">Mesobacterium hydrothermale</name>
    <dbReference type="NCBI Taxonomy" id="3111907"/>
    <lineage>
        <taxon>Bacteria</taxon>
        <taxon>Pseudomonadati</taxon>
        <taxon>Pseudomonadota</taxon>
        <taxon>Alphaproteobacteria</taxon>
        <taxon>Rhodobacterales</taxon>
        <taxon>Roseobacteraceae</taxon>
        <taxon>Mesobacterium</taxon>
    </lineage>
</organism>
<dbReference type="Pfam" id="PF00512">
    <property type="entry name" value="HisKA"/>
    <property type="match status" value="1"/>
</dbReference>
<dbReference type="PROSITE" id="PS50109">
    <property type="entry name" value="HIS_KIN"/>
    <property type="match status" value="1"/>
</dbReference>
<dbReference type="PANTHER" id="PTHR43065:SF10">
    <property type="entry name" value="PEROXIDE STRESS-ACTIVATED HISTIDINE KINASE MAK3"/>
    <property type="match status" value="1"/>
</dbReference>
<dbReference type="Pfam" id="PF02518">
    <property type="entry name" value="HATPase_c"/>
    <property type="match status" value="1"/>
</dbReference>
<dbReference type="PANTHER" id="PTHR43065">
    <property type="entry name" value="SENSOR HISTIDINE KINASE"/>
    <property type="match status" value="1"/>
</dbReference>
<protein>
    <recommendedName>
        <fullName evidence="2">histidine kinase</fullName>
        <ecNumber evidence="2">2.7.13.3</ecNumber>
    </recommendedName>
</protein>
<evidence type="ECO:0000256" key="6">
    <source>
        <dbReference type="ARBA" id="ARBA00022777"/>
    </source>
</evidence>
<dbReference type="Proteomes" id="UP001348149">
    <property type="component" value="Unassembled WGS sequence"/>
</dbReference>
<evidence type="ECO:0000313" key="10">
    <source>
        <dbReference type="EMBL" id="MEC3860984.1"/>
    </source>
</evidence>
<gene>
    <name evidence="10" type="ORF">VK792_06780</name>
</gene>
<accession>A0ABU6HET8</accession>
<evidence type="ECO:0000256" key="4">
    <source>
        <dbReference type="ARBA" id="ARBA00022679"/>
    </source>
</evidence>
<dbReference type="GO" id="GO:0005524">
    <property type="term" value="F:ATP binding"/>
    <property type="evidence" value="ECO:0007669"/>
    <property type="project" value="UniProtKB-KW"/>
</dbReference>